<dbReference type="NCBIfam" id="TIGR02532">
    <property type="entry name" value="IV_pilin_GFxxxE"/>
    <property type="match status" value="1"/>
</dbReference>
<keyword evidence="1" id="KW-1133">Transmembrane helix</keyword>
<dbReference type="AlphaFoldDB" id="A0A7C1ZQY0"/>
<dbReference type="InterPro" id="IPR012902">
    <property type="entry name" value="N_methyl_site"/>
</dbReference>
<sequence length="154" mass="16618">MNHQKQTGFTLLEVMVAVFVLAIGLLGMAHLQVTTLKSNQSADLKTQASILASDILERMRSNSQAAFDQNYDIAINTATPGGNGTLYTTDIIQWRNELSAQLPAGNGAINCPAFVVNQEFVCTITIQWSDIQLGDANVDYNDHGTSSMVIQGAL</sequence>
<gene>
    <name evidence="2" type="primary">pilV</name>
    <name evidence="2" type="ORF">ENI26_09780</name>
</gene>
<comment type="caution">
    <text evidence="2">The sequence shown here is derived from an EMBL/GenBank/DDBJ whole genome shotgun (WGS) entry which is preliminary data.</text>
</comment>
<protein>
    <submittedName>
        <fullName evidence="2">Type IV pilus modification protein PilV</fullName>
    </submittedName>
</protein>
<dbReference type="Proteomes" id="UP000886384">
    <property type="component" value="Unassembled WGS sequence"/>
</dbReference>
<name>A0A7C1ZQY0_9GAMM</name>
<dbReference type="Pfam" id="PF07963">
    <property type="entry name" value="N_methyl"/>
    <property type="match status" value="1"/>
</dbReference>
<accession>A0A7C1ZQY0</accession>
<feature type="transmembrane region" description="Helical" evidence="1">
    <location>
        <begin position="12"/>
        <end position="31"/>
    </location>
</feature>
<keyword evidence="1" id="KW-0812">Transmembrane</keyword>
<evidence type="ECO:0000256" key="1">
    <source>
        <dbReference type="SAM" id="Phobius"/>
    </source>
</evidence>
<organism evidence="2">
    <name type="scientific">Methylophaga aminisulfidivorans</name>
    <dbReference type="NCBI Taxonomy" id="230105"/>
    <lineage>
        <taxon>Bacteria</taxon>
        <taxon>Pseudomonadati</taxon>
        <taxon>Pseudomonadota</taxon>
        <taxon>Gammaproteobacteria</taxon>
        <taxon>Thiotrichales</taxon>
        <taxon>Piscirickettsiaceae</taxon>
        <taxon>Methylophaga</taxon>
    </lineage>
</organism>
<reference evidence="2" key="1">
    <citation type="journal article" date="2020" name="mSystems">
        <title>Genome- and Community-Level Interaction Insights into Carbon Utilization and Element Cycling Functions of Hydrothermarchaeota in Hydrothermal Sediment.</title>
        <authorList>
            <person name="Zhou Z."/>
            <person name="Liu Y."/>
            <person name="Xu W."/>
            <person name="Pan J."/>
            <person name="Luo Z.H."/>
            <person name="Li M."/>
        </authorList>
    </citation>
    <scope>NUCLEOTIDE SEQUENCE [LARGE SCALE GENOMIC DNA]</scope>
    <source>
        <strain evidence="2">HyVt-380</strain>
    </source>
</reference>
<dbReference type="InterPro" id="IPR013362">
    <property type="entry name" value="Pilus_4_PilV"/>
</dbReference>
<dbReference type="EMBL" id="DRHY01000211">
    <property type="protein sequence ID" value="HEC74643.1"/>
    <property type="molecule type" value="Genomic_DNA"/>
</dbReference>
<evidence type="ECO:0000313" key="2">
    <source>
        <dbReference type="EMBL" id="HEC74643.1"/>
    </source>
</evidence>
<dbReference type="NCBIfam" id="TIGR02523">
    <property type="entry name" value="type_IV_pilV"/>
    <property type="match status" value="1"/>
</dbReference>
<proteinExistence type="predicted"/>
<keyword evidence="1" id="KW-0472">Membrane</keyword>